<evidence type="ECO:0000313" key="1">
    <source>
        <dbReference type="EMBL" id="PVH94248.1"/>
    </source>
</evidence>
<dbReference type="EMBL" id="KZ805544">
    <property type="protein sequence ID" value="PVH94248.1"/>
    <property type="molecule type" value="Genomic_DNA"/>
</dbReference>
<name>A0A2V1D861_9PLEO</name>
<reference evidence="1 2" key="1">
    <citation type="journal article" date="2018" name="Sci. Rep.">
        <title>Comparative genomics provides insights into the lifestyle and reveals functional heterogeneity of dark septate endophytic fungi.</title>
        <authorList>
            <person name="Knapp D.G."/>
            <person name="Nemeth J.B."/>
            <person name="Barry K."/>
            <person name="Hainaut M."/>
            <person name="Henrissat B."/>
            <person name="Johnson J."/>
            <person name="Kuo A."/>
            <person name="Lim J.H.P."/>
            <person name="Lipzen A."/>
            <person name="Nolan M."/>
            <person name="Ohm R.A."/>
            <person name="Tamas L."/>
            <person name="Grigoriev I.V."/>
            <person name="Spatafora J.W."/>
            <person name="Nagy L.G."/>
            <person name="Kovacs G.M."/>
        </authorList>
    </citation>
    <scope>NUCLEOTIDE SEQUENCE [LARGE SCALE GENOMIC DNA]</scope>
    <source>
        <strain evidence="1 2">DSE2036</strain>
    </source>
</reference>
<dbReference type="PANTHER" id="PTHR42336">
    <property type="entry name" value="THIOREDOXIN DOMAIN-CONTAINING PROTEIN-RELATED"/>
    <property type="match status" value="1"/>
</dbReference>
<proteinExistence type="predicted"/>
<evidence type="ECO:0000313" key="2">
    <source>
        <dbReference type="Proteomes" id="UP000244855"/>
    </source>
</evidence>
<dbReference type="PANTHER" id="PTHR42336:SF1">
    <property type="entry name" value="ALKYL HYDROPEROXIDE REDUCTASE SUBUNIT C_ THIOL SPECIFIC ANTIOXIDANT DOMAIN-CONTAINING PROTEIN"/>
    <property type="match status" value="1"/>
</dbReference>
<dbReference type="InterPro" id="IPR036249">
    <property type="entry name" value="Thioredoxin-like_sf"/>
</dbReference>
<protein>
    <submittedName>
        <fullName evidence="1">Uncharacterized protein</fullName>
    </submittedName>
</protein>
<dbReference type="Proteomes" id="UP000244855">
    <property type="component" value="Unassembled WGS sequence"/>
</dbReference>
<dbReference type="SUPFAM" id="SSF52833">
    <property type="entry name" value="Thioredoxin-like"/>
    <property type="match status" value="1"/>
</dbReference>
<dbReference type="Gene3D" id="3.40.30.10">
    <property type="entry name" value="Glutaredoxin"/>
    <property type="match status" value="1"/>
</dbReference>
<keyword evidence="2" id="KW-1185">Reference proteome</keyword>
<organism evidence="1 2">
    <name type="scientific">Periconia macrospinosa</name>
    <dbReference type="NCBI Taxonomy" id="97972"/>
    <lineage>
        <taxon>Eukaryota</taxon>
        <taxon>Fungi</taxon>
        <taxon>Dikarya</taxon>
        <taxon>Ascomycota</taxon>
        <taxon>Pezizomycotina</taxon>
        <taxon>Dothideomycetes</taxon>
        <taxon>Pleosporomycetidae</taxon>
        <taxon>Pleosporales</taxon>
        <taxon>Massarineae</taxon>
        <taxon>Periconiaceae</taxon>
        <taxon>Periconia</taxon>
    </lineage>
</organism>
<dbReference type="OrthoDB" id="40334at2759"/>
<gene>
    <name evidence="1" type="ORF">DM02DRAFT_618767</name>
</gene>
<sequence>MSWQAELSSWQSPSHLNIKDVPNVGSQAPSSSKLIVPAPDGKPTILCFLRHCGCPFAEKTYLKLRAAAIAHRDVHFVAVSHSDAPSTKRWLQSLPDPSQNTSVDMIIDEERLLYASWGLGVSPFWHVLSPSSLYSVYKLGREENIWNRPTESGSRWQSAGSFAIGGAGDVKWSRPNASADDVPDFADALKALGEKS</sequence>
<dbReference type="AlphaFoldDB" id="A0A2V1D861"/>
<accession>A0A2V1D861</accession>